<reference evidence="1" key="1">
    <citation type="submission" date="2023-06" db="EMBL/GenBank/DDBJ databases">
        <title>Reference genome for the Northern bat (Eptesicus nilssonii), a most northern bat species.</title>
        <authorList>
            <person name="Laine V.N."/>
            <person name="Pulliainen A.T."/>
            <person name="Lilley T.M."/>
        </authorList>
    </citation>
    <scope>NUCLEOTIDE SEQUENCE</scope>
    <source>
        <strain evidence="1">BLF_Eptnil</strain>
        <tissue evidence="1">Kidney</tissue>
    </source>
</reference>
<sequence>MQIKINELWKNFGFKKDSEKLPSCKKPEPLSPVKDNIQLTPETERRTSFTSRNVRVRRERYSTERQRGPPGAFVREALSAGGGYRSEICP</sequence>
<evidence type="ECO:0000313" key="2">
    <source>
        <dbReference type="Proteomes" id="UP001177744"/>
    </source>
</evidence>
<name>A0AA40HBC0_CNENI</name>
<evidence type="ECO:0000313" key="1">
    <source>
        <dbReference type="EMBL" id="KAK1328105.1"/>
    </source>
</evidence>
<protein>
    <submittedName>
        <fullName evidence="1">Uncharacterized protein</fullName>
    </submittedName>
</protein>
<gene>
    <name evidence="1" type="ORF">QTO34_012528</name>
</gene>
<dbReference type="EMBL" id="JAULJE010000024">
    <property type="protein sequence ID" value="KAK1328105.1"/>
    <property type="molecule type" value="Genomic_DNA"/>
</dbReference>
<accession>A0AA40HBC0</accession>
<proteinExistence type="predicted"/>
<comment type="caution">
    <text evidence="1">The sequence shown here is derived from an EMBL/GenBank/DDBJ whole genome shotgun (WGS) entry which is preliminary data.</text>
</comment>
<organism evidence="1 2">
    <name type="scientific">Cnephaeus nilssonii</name>
    <name type="common">Northern bat</name>
    <name type="synonym">Eptesicus nilssonii</name>
    <dbReference type="NCBI Taxonomy" id="3371016"/>
    <lineage>
        <taxon>Eukaryota</taxon>
        <taxon>Metazoa</taxon>
        <taxon>Chordata</taxon>
        <taxon>Craniata</taxon>
        <taxon>Vertebrata</taxon>
        <taxon>Euteleostomi</taxon>
        <taxon>Mammalia</taxon>
        <taxon>Eutheria</taxon>
        <taxon>Laurasiatheria</taxon>
        <taxon>Chiroptera</taxon>
        <taxon>Yangochiroptera</taxon>
        <taxon>Vespertilionidae</taxon>
        <taxon>Cnephaeus</taxon>
    </lineage>
</organism>
<dbReference type="Proteomes" id="UP001177744">
    <property type="component" value="Unassembled WGS sequence"/>
</dbReference>
<dbReference type="AlphaFoldDB" id="A0AA40HBC0"/>
<keyword evidence="2" id="KW-1185">Reference proteome</keyword>